<feature type="transmembrane region" description="Helical" evidence="2">
    <location>
        <begin position="56"/>
        <end position="75"/>
    </location>
</feature>
<comment type="caution">
    <text evidence="3">The sequence shown here is derived from an EMBL/GenBank/DDBJ whole genome shotgun (WGS) entry which is preliminary data.</text>
</comment>
<keyword evidence="2" id="KW-1133">Transmembrane helix</keyword>
<reference evidence="3 4" key="1">
    <citation type="submission" date="2016-07" db="EMBL/GenBank/DDBJ databases">
        <title>Pervasive Adenine N6-methylation of Active Genes in Fungi.</title>
        <authorList>
            <consortium name="DOE Joint Genome Institute"/>
            <person name="Mondo S.J."/>
            <person name="Dannebaum R.O."/>
            <person name="Kuo R.C."/>
            <person name="Labutti K."/>
            <person name="Haridas S."/>
            <person name="Kuo A."/>
            <person name="Salamov A."/>
            <person name="Ahrendt S.R."/>
            <person name="Lipzen A."/>
            <person name="Sullivan W."/>
            <person name="Andreopoulos W.B."/>
            <person name="Clum A."/>
            <person name="Lindquist E."/>
            <person name="Daum C."/>
            <person name="Ramamoorthy G.K."/>
            <person name="Gryganskyi A."/>
            <person name="Culley D."/>
            <person name="Magnuson J.K."/>
            <person name="James T.Y."/>
            <person name="O'Malley M.A."/>
            <person name="Stajich J.E."/>
            <person name="Spatafora J.W."/>
            <person name="Visel A."/>
            <person name="Grigoriev I.V."/>
        </authorList>
    </citation>
    <scope>NUCLEOTIDE SEQUENCE [LARGE SCALE GENOMIC DNA]</scope>
    <source>
        <strain evidence="3 4">PL171</strain>
    </source>
</reference>
<accession>A0A1Y2HM01</accession>
<evidence type="ECO:0000313" key="4">
    <source>
        <dbReference type="Proteomes" id="UP000193411"/>
    </source>
</evidence>
<keyword evidence="2" id="KW-0812">Transmembrane</keyword>
<proteinExistence type="predicted"/>
<evidence type="ECO:0000256" key="2">
    <source>
        <dbReference type="SAM" id="Phobius"/>
    </source>
</evidence>
<dbReference type="EMBL" id="MCFL01000031">
    <property type="protein sequence ID" value="ORZ34122.1"/>
    <property type="molecule type" value="Genomic_DNA"/>
</dbReference>
<feature type="region of interest" description="Disordered" evidence="1">
    <location>
        <begin position="79"/>
        <end position="99"/>
    </location>
</feature>
<keyword evidence="4" id="KW-1185">Reference proteome</keyword>
<dbReference type="Proteomes" id="UP000193411">
    <property type="component" value="Unassembled WGS sequence"/>
</dbReference>
<dbReference type="AlphaFoldDB" id="A0A1Y2HM01"/>
<evidence type="ECO:0000313" key="3">
    <source>
        <dbReference type="EMBL" id="ORZ34122.1"/>
    </source>
</evidence>
<organism evidence="3 4">
    <name type="scientific">Catenaria anguillulae PL171</name>
    <dbReference type="NCBI Taxonomy" id="765915"/>
    <lineage>
        <taxon>Eukaryota</taxon>
        <taxon>Fungi</taxon>
        <taxon>Fungi incertae sedis</taxon>
        <taxon>Blastocladiomycota</taxon>
        <taxon>Blastocladiomycetes</taxon>
        <taxon>Blastocladiales</taxon>
        <taxon>Catenariaceae</taxon>
        <taxon>Catenaria</taxon>
    </lineage>
</organism>
<sequence>MILLAVSVSIRVHILADLEHKRSRRASTSLSSFYSILVLSTGVHLRSLLIRNTANVTGVVLLGIQLVLTIALLLLENGSTKPADTRPNPPQTWPLQPESPEARTSFFSKLFSHGCGNLSVLAARAQQANTS</sequence>
<gene>
    <name evidence="3" type="ORF">BCR44DRAFT_1182992</name>
</gene>
<keyword evidence="2" id="KW-0472">Membrane</keyword>
<name>A0A1Y2HM01_9FUNG</name>
<protein>
    <submittedName>
        <fullName evidence="3">Uncharacterized protein</fullName>
    </submittedName>
</protein>
<evidence type="ECO:0000256" key="1">
    <source>
        <dbReference type="SAM" id="MobiDB-lite"/>
    </source>
</evidence>